<evidence type="ECO:0000313" key="1">
    <source>
        <dbReference type="EnsemblMetazoa" id="SCAU010109-PA"/>
    </source>
</evidence>
<dbReference type="SUPFAM" id="SSF53335">
    <property type="entry name" value="S-adenosyl-L-methionine-dependent methyltransferases"/>
    <property type="match status" value="1"/>
</dbReference>
<organism evidence="1 2">
    <name type="scientific">Stomoxys calcitrans</name>
    <name type="common">Stable fly</name>
    <name type="synonym">Conops calcitrans</name>
    <dbReference type="NCBI Taxonomy" id="35570"/>
    <lineage>
        <taxon>Eukaryota</taxon>
        <taxon>Metazoa</taxon>
        <taxon>Ecdysozoa</taxon>
        <taxon>Arthropoda</taxon>
        <taxon>Hexapoda</taxon>
        <taxon>Insecta</taxon>
        <taxon>Pterygota</taxon>
        <taxon>Neoptera</taxon>
        <taxon>Endopterygota</taxon>
        <taxon>Diptera</taxon>
        <taxon>Brachycera</taxon>
        <taxon>Muscomorpha</taxon>
        <taxon>Muscoidea</taxon>
        <taxon>Muscidae</taxon>
        <taxon>Stomoxys</taxon>
    </lineage>
</organism>
<dbReference type="VEuPathDB" id="VectorBase:SCAU010109"/>
<dbReference type="Gene3D" id="3.40.50.150">
    <property type="entry name" value="Vaccinia Virus protein VP39"/>
    <property type="match status" value="1"/>
</dbReference>
<dbReference type="Proteomes" id="UP000095300">
    <property type="component" value="Unassembled WGS sequence"/>
</dbReference>
<dbReference type="AlphaFoldDB" id="A0A1I8PQ87"/>
<keyword evidence="2" id="KW-1185">Reference proteome</keyword>
<accession>A0A1I8PQ87</accession>
<dbReference type="InterPro" id="IPR029063">
    <property type="entry name" value="SAM-dependent_MTases_sf"/>
</dbReference>
<dbReference type="EnsemblMetazoa" id="SCAU010109-RA">
    <property type="protein sequence ID" value="SCAU010109-PA"/>
    <property type="gene ID" value="SCAU010109"/>
</dbReference>
<protein>
    <recommendedName>
        <fullName evidence="3">Methyltransferase domain-containing protein</fullName>
    </recommendedName>
</protein>
<sequence>MLGGSEINDEHTHHCTVFSYIASICLEIMRKCVKALKNTFDLLSPNGGDCVIVFFAFNTIFNACNELSTSPKWYPYTRGEDNFMLTFENSKDCKAEFSEMMKAAGFENIRVDMESTVYDYETEEGLKENMISVCHALDFIPESRHSEFMDELGDILAQLAAERLNTDPQRTGSILSADVIVAYGQKMSVNKI</sequence>
<dbReference type="OrthoDB" id="8300214at2759"/>
<proteinExistence type="predicted"/>
<gene>
    <name evidence="1" type="primary">106092535</name>
</gene>
<evidence type="ECO:0008006" key="3">
    <source>
        <dbReference type="Google" id="ProtNLM"/>
    </source>
</evidence>
<name>A0A1I8PQ87_STOCA</name>
<dbReference type="STRING" id="35570.A0A1I8PQ87"/>
<reference evidence="1" key="1">
    <citation type="submission" date="2020-05" db="UniProtKB">
        <authorList>
            <consortium name="EnsemblMetazoa"/>
        </authorList>
    </citation>
    <scope>IDENTIFICATION</scope>
    <source>
        <strain evidence="1">USDA</strain>
    </source>
</reference>
<evidence type="ECO:0000313" key="2">
    <source>
        <dbReference type="Proteomes" id="UP000095300"/>
    </source>
</evidence>